<dbReference type="SUPFAM" id="SSF82199">
    <property type="entry name" value="SET domain"/>
    <property type="match status" value="1"/>
</dbReference>
<feature type="compositionally biased region" description="Low complexity" evidence="8">
    <location>
        <begin position="750"/>
        <end position="761"/>
    </location>
</feature>
<feature type="region of interest" description="Disordered" evidence="8">
    <location>
        <begin position="675"/>
        <end position="717"/>
    </location>
</feature>
<evidence type="ECO:0008006" key="15">
    <source>
        <dbReference type="Google" id="ProtNLM"/>
    </source>
</evidence>
<comment type="caution">
    <text evidence="13">The sequence shown here is derived from an EMBL/GenBank/DDBJ whole genome shotgun (WGS) entry which is preliminary data.</text>
</comment>
<dbReference type="EMBL" id="JALJOV010000549">
    <property type="protein sequence ID" value="KAK9862836.1"/>
    <property type="molecule type" value="Genomic_DNA"/>
</dbReference>
<feature type="domain" description="AWS" evidence="12">
    <location>
        <begin position="382"/>
        <end position="467"/>
    </location>
</feature>
<evidence type="ECO:0000259" key="9">
    <source>
        <dbReference type="PROSITE" id="PS50280"/>
    </source>
</evidence>
<dbReference type="PROSITE" id="PS50868">
    <property type="entry name" value="POST_SET"/>
    <property type="match status" value="1"/>
</dbReference>
<proteinExistence type="predicted"/>
<feature type="compositionally biased region" description="Polar residues" evidence="8">
    <location>
        <begin position="254"/>
        <end position="274"/>
    </location>
</feature>
<dbReference type="InterPro" id="IPR050777">
    <property type="entry name" value="SET2_Histone-Lys_MeTrsfase"/>
</dbReference>
<feature type="domain" description="SET" evidence="9">
    <location>
        <begin position="469"/>
        <end position="588"/>
    </location>
</feature>
<evidence type="ECO:0000256" key="6">
    <source>
        <dbReference type="ARBA" id="ARBA00022691"/>
    </source>
</evidence>
<dbReference type="CDD" id="cd20404">
    <property type="entry name" value="Tudor_Agenet_AtEML-like"/>
    <property type="match status" value="1"/>
</dbReference>
<feature type="region of interest" description="Disordered" evidence="8">
    <location>
        <begin position="143"/>
        <end position="328"/>
    </location>
</feature>
<keyword evidence="3" id="KW-0158">Chromosome</keyword>
<protein>
    <recommendedName>
        <fullName evidence="15">Histone-lysine N-methyltransferase</fullName>
    </recommendedName>
</protein>
<dbReference type="InterPro" id="IPR000313">
    <property type="entry name" value="PWWP_dom"/>
</dbReference>
<feature type="compositionally biased region" description="Polar residues" evidence="8">
    <location>
        <begin position="166"/>
        <end position="186"/>
    </location>
</feature>
<dbReference type="Proteomes" id="UP001485043">
    <property type="component" value="Unassembled WGS sequence"/>
</dbReference>
<dbReference type="PANTHER" id="PTHR22884">
    <property type="entry name" value="SET DOMAIN PROTEINS"/>
    <property type="match status" value="1"/>
</dbReference>
<evidence type="ECO:0000256" key="7">
    <source>
        <dbReference type="ARBA" id="ARBA00023242"/>
    </source>
</evidence>
<dbReference type="GO" id="GO:0032259">
    <property type="term" value="P:methylation"/>
    <property type="evidence" value="ECO:0007669"/>
    <property type="project" value="UniProtKB-KW"/>
</dbReference>
<dbReference type="Gene3D" id="2.30.30.140">
    <property type="match status" value="2"/>
</dbReference>
<dbReference type="PROSITE" id="PS50812">
    <property type="entry name" value="PWWP"/>
    <property type="match status" value="1"/>
</dbReference>
<dbReference type="SUPFAM" id="SSF63748">
    <property type="entry name" value="Tudor/PWWP/MBT"/>
    <property type="match status" value="2"/>
</dbReference>
<keyword evidence="5" id="KW-0808">Transferase</keyword>
<dbReference type="InterPro" id="IPR003616">
    <property type="entry name" value="Post-SET_dom"/>
</dbReference>
<keyword evidence="4" id="KW-0489">Methyltransferase</keyword>
<feature type="region of interest" description="Disordered" evidence="8">
    <location>
        <begin position="750"/>
        <end position="797"/>
    </location>
</feature>
<evidence type="ECO:0000313" key="13">
    <source>
        <dbReference type="EMBL" id="KAK9862836.1"/>
    </source>
</evidence>
<evidence type="ECO:0000259" key="10">
    <source>
        <dbReference type="PROSITE" id="PS50812"/>
    </source>
</evidence>
<feature type="region of interest" description="Disordered" evidence="8">
    <location>
        <begin position="398"/>
        <end position="432"/>
    </location>
</feature>
<feature type="compositionally biased region" description="Low complexity" evidence="8">
    <location>
        <begin position="406"/>
        <end position="419"/>
    </location>
</feature>
<dbReference type="Pfam" id="PF00856">
    <property type="entry name" value="SET"/>
    <property type="match status" value="1"/>
</dbReference>
<dbReference type="Pfam" id="PF17907">
    <property type="entry name" value="AWS"/>
    <property type="match status" value="1"/>
</dbReference>
<dbReference type="GO" id="GO:0042054">
    <property type="term" value="F:histone methyltransferase activity"/>
    <property type="evidence" value="ECO:0007669"/>
    <property type="project" value="InterPro"/>
</dbReference>
<dbReference type="Pfam" id="PF00855">
    <property type="entry name" value="PWWP"/>
    <property type="match status" value="1"/>
</dbReference>
<feature type="region of interest" description="Disordered" evidence="8">
    <location>
        <begin position="853"/>
        <end position="1008"/>
    </location>
</feature>
<accession>A0AAW1T1I4</accession>
<feature type="compositionally biased region" description="Polar residues" evidence="8">
    <location>
        <begin position="309"/>
        <end position="322"/>
    </location>
</feature>
<organism evidence="13 14">
    <name type="scientific">Apatococcus fuscideae</name>
    <dbReference type="NCBI Taxonomy" id="2026836"/>
    <lineage>
        <taxon>Eukaryota</taxon>
        <taxon>Viridiplantae</taxon>
        <taxon>Chlorophyta</taxon>
        <taxon>core chlorophytes</taxon>
        <taxon>Trebouxiophyceae</taxon>
        <taxon>Chlorellales</taxon>
        <taxon>Chlorellaceae</taxon>
        <taxon>Apatococcus</taxon>
    </lineage>
</organism>
<comment type="subcellular location">
    <subcellularLocation>
        <location evidence="2">Chromosome</location>
    </subcellularLocation>
    <subcellularLocation>
        <location evidence="1">Nucleus</location>
    </subcellularLocation>
</comment>
<feature type="domain" description="PWWP" evidence="10">
    <location>
        <begin position="25"/>
        <end position="89"/>
    </location>
</feature>
<dbReference type="InterPro" id="IPR006560">
    <property type="entry name" value="AWS_dom"/>
</dbReference>
<gene>
    <name evidence="13" type="ORF">WJX84_010200</name>
</gene>
<dbReference type="GO" id="GO:0005694">
    <property type="term" value="C:chromosome"/>
    <property type="evidence" value="ECO:0007669"/>
    <property type="project" value="UniProtKB-SubCell"/>
</dbReference>
<feature type="compositionally biased region" description="Pro residues" evidence="8">
    <location>
        <begin position="680"/>
        <end position="695"/>
    </location>
</feature>
<dbReference type="PROSITE" id="PS50280">
    <property type="entry name" value="SET"/>
    <property type="match status" value="1"/>
</dbReference>
<feature type="compositionally biased region" description="Polar residues" evidence="8">
    <location>
        <begin position="702"/>
        <end position="717"/>
    </location>
</feature>
<keyword evidence="14" id="KW-1185">Reference proteome</keyword>
<keyword evidence="7" id="KW-0539">Nucleus</keyword>
<keyword evidence="6" id="KW-0949">S-adenosyl-L-methionine</keyword>
<evidence type="ECO:0000256" key="8">
    <source>
        <dbReference type="SAM" id="MobiDB-lite"/>
    </source>
</evidence>
<evidence type="ECO:0000256" key="5">
    <source>
        <dbReference type="ARBA" id="ARBA00022679"/>
    </source>
</evidence>
<reference evidence="13 14" key="1">
    <citation type="journal article" date="2024" name="Nat. Commun.">
        <title>Phylogenomics reveals the evolutionary origins of lichenization in chlorophyte algae.</title>
        <authorList>
            <person name="Puginier C."/>
            <person name="Libourel C."/>
            <person name="Otte J."/>
            <person name="Skaloud P."/>
            <person name="Haon M."/>
            <person name="Grisel S."/>
            <person name="Petersen M."/>
            <person name="Berrin J.G."/>
            <person name="Delaux P.M."/>
            <person name="Dal Grande F."/>
            <person name="Keller J."/>
        </authorList>
    </citation>
    <scope>NUCLEOTIDE SEQUENCE [LARGE SCALE GENOMIC DNA]</scope>
    <source>
        <strain evidence="13 14">SAG 2523</strain>
    </source>
</reference>
<evidence type="ECO:0000256" key="1">
    <source>
        <dbReference type="ARBA" id="ARBA00004123"/>
    </source>
</evidence>
<dbReference type="AlphaFoldDB" id="A0AAW1T1I4"/>
<dbReference type="InterPro" id="IPR046341">
    <property type="entry name" value="SET_dom_sf"/>
</dbReference>
<sequence>MRASHTCAGQKAEISTQEFAQAAAVANVLWAQVKGYPFWPAQVMSDAAAKEKAAQLARQPNPQNPAVMFFGTSEVAWVPERNTRAWPEALDPALLQKGLKRKAFAAASTRCDTGWGPHQVTAFLGPKSQAPDAWWMGQTLAGKATAPSPAASGALPRMGLSVSGAKGTSANSARSGATGPSRSDLQPTVKRPKSASTGATSKSGASKQSKGMGKAEASAQCPGSAAGDDGDIAADSLDGHRPCKRQRSNLGPDATTSGDGSRYGTESKSSSLQPGHSDRSGPVRGRPSAGPSRLGPKHARRLVQDAAPASSQNGVSGAQPSAASKDGVDAELMDTDTDQEKQLPQQLLPRLPLSAQPKMPKWDNIKRNIWVGRKRPKRLPKADIHVCECRPAIAAPVPADAKDEAQQSQVRVSSTRQRVNGSGDPKQEVDSEPCGDHCLNRAVHVFCDALTCPCAASCTNRPFNHQASPKMEVFLTPNRGWGVRAEEPIAKGTFVIEYCGEVIDEAEAQHRTVVANSQGLESFYLMELQPGCILDARTKGSVARFFNSSCGPNCETQKWHDAATGEVRIGVFAKDDIPVGGELTYDYKFQHYGLAAAAGAYRCLCGAPNCRGTMDPQPERKRDFGRRVEVYWPDDVCYYRATVVNYSIVSGKHHLHYDDGYVERIVLKESEHRWLEDSAPPKPEPIREGPPPDPFELPDLYQATSPGGPVSSSPRHTHFTANAASAGTMPFSDTADTHPPIHSARNRALQSRALSSSLQTQDGLRGGTHPLLSSLPGRHAQPEKATGLQPHAAQPSASLQLMPSLKSWAGLAEKLGMSGPPASQELPSAQQGFRYGHEGYQSVLRGYPISSGPVTTMPVSPEHVRSQQDQWAGHSEARMGATQQQWASRSAAMAGNHGPQAERASAMRRHPSHHGPAGATHLEPPPTPGAAPIQVDRNRFHPPATDDVGMSDGQGQEDSCGTGRGLQESPHMGAAGRGLCHGVHLSAPSGAHADAPAVARSGSTPAAP</sequence>
<evidence type="ECO:0000256" key="2">
    <source>
        <dbReference type="ARBA" id="ARBA00004286"/>
    </source>
</evidence>
<dbReference type="InterPro" id="IPR001214">
    <property type="entry name" value="SET_dom"/>
</dbReference>
<feature type="compositionally biased region" description="Low complexity" evidence="8">
    <location>
        <begin position="194"/>
        <end position="207"/>
    </location>
</feature>
<evidence type="ECO:0000256" key="3">
    <source>
        <dbReference type="ARBA" id="ARBA00022454"/>
    </source>
</evidence>
<dbReference type="CDD" id="cd05162">
    <property type="entry name" value="PWWP"/>
    <property type="match status" value="1"/>
</dbReference>
<evidence type="ECO:0000259" key="11">
    <source>
        <dbReference type="PROSITE" id="PS50868"/>
    </source>
</evidence>
<dbReference type="GO" id="GO:0005634">
    <property type="term" value="C:nucleus"/>
    <property type="evidence" value="ECO:0007669"/>
    <property type="project" value="UniProtKB-SubCell"/>
</dbReference>
<dbReference type="PROSITE" id="PS51215">
    <property type="entry name" value="AWS"/>
    <property type="match status" value="1"/>
</dbReference>
<evidence type="ECO:0000259" key="12">
    <source>
        <dbReference type="PROSITE" id="PS51215"/>
    </source>
</evidence>
<evidence type="ECO:0000256" key="4">
    <source>
        <dbReference type="ARBA" id="ARBA00022603"/>
    </source>
</evidence>
<feature type="domain" description="Post-SET" evidence="11">
    <location>
        <begin position="599"/>
        <end position="615"/>
    </location>
</feature>
<name>A0AAW1T1I4_9CHLO</name>
<dbReference type="SMART" id="SM00317">
    <property type="entry name" value="SET"/>
    <property type="match status" value="1"/>
</dbReference>
<dbReference type="Gene3D" id="2.170.270.10">
    <property type="entry name" value="SET domain"/>
    <property type="match status" value="1"/>
</dbReference>
<evidence type="ECO:0000313" key="14">
    <source>
        <dbReference type="Proteomes" id="UP001485043"/>
    </source>
</evidence>